<dbReference type="Gene3D" id="1.10.10.10">
    <property type="entry name" value="Winged helix-like DNA-binding domain superfamily/Winged helix DNA-binding domain"/>
    <property type="match status" value="1"/>
</dbReference>
<organism evidence="5 6">
    <name type="scientific">Actinacidiphila acididurans</name>
    <dbReference type="NCBI Taxonomy" id="2784346"/>
    <lineage>
        <taxon>Bacteria</taxon>
        <taxon>Bacillati</taxon>
        <taxon>Actinomycetota</taxon>
        <taxon>Actinomycetes</taxon>
        <taxon>Kitasatosporales</taxon>
        <taxon>Streptomycetaceae</taxon>
        <taxon>Actinacidiphila</taxon>
    </lineage>
</organism>
<keyword evidence="6" id="KW-1185">Reference proteome</keyword>
<dbReference type="SUPFAM" id="SSF46785">
    <property type="entry name" value="Winged helix' DNA-binding domain"/>
    <property type="match status" value="1"/>
</dbReference>
<dbReference type="CDD" id="cd00090">
    <property type="entry name" value="HTH_ARSR"/>
    <property type="match status" value="1"/>
</dbReference>
<dbReference type="InterPro" id="IPR002577">
    <property type="entry name" value="HTH_HxlR"/>
</dbReference>
<dbReference type="PANTHER" id="PTHR33204:SF18">
    <property type="entry name" value="TRANSCRIPTIONAL REGULATORY PROTEIN"/>
    <property type="match status" value="1"/>
</dbReference>
<evidence type="ECO:0000256" key="1">
    <source>
        <dbReference type="ARBA" id="ARBA00023015"/>
    </source>
</evidence>
<comment type="caution">
    <text evidence="5">The sequence shown here is derived from an EMBL/GenBank/DDBJ whole genome shotgun (WGS) entry which is preliminary data.</text>
</comment>
<dbReference type="InterPro" id="IPR036390">
    <property type="entry name" value="WH_DNA-bd_sf"/>
</dbReference>
<gene>
    <name evidence="5" type="ORF">ITX44_16995</name>
</gene>
<dbReference type="InterPro" id="IPR036388">
    <property type="entry name" value="WH-like_DNA-bd_sf"/>
</dbReference>
<name>A0ABS2TUN8_9ACTN</name>
<evidence type="ECO:0000313" key="5">
    <source>
        <dbReference type="EMBL" id="MBM9506216.1"/>
    </source>
</evidence>
<keyword evidence="2" id="KW-0238">DNA-binding</keyword>
<feature type="domain" description="HTH hxlR-type" evidence="4">
    <location>
        <begin position="10"/>
        <end position="108"/>
    </location>
</feature>
<dbReference type="PROSITE" id="PS51118">
    <property type="entry name" value="HTH_HXLR"/>
    <property type="match status" value="1"/>
</dbReference>
<evidence type="ECO:0000259" key="4">
    <source>
        <dbReference type="PROSITE" id="PS51118"/>
    </source>
</evidence>
<dbReference type="RefSeq" id="WP_205358075.1">
    <property type="nucleotide sequence ID" value="NZ_JADKYB010000008.1"/>
</dbReference>
<dbReference type="Proteomes" id="UP000749040">
    <property type="component" value="Unassembled WGS sequence"/>
</dbReference>
<evidence type="ECO:0000313" key="6">
    <source>
        <dbReference type="Proteomes" id="UP000749040"/>
    </source>
</evidence>
<proteinExistence type="predicted"/>
<dbReference type="InterPro" id="IPR011991">
    <property type="entry name" value="ArsR-like_HTH"/>
</dbReference>
<keyword evidence="3" id="KW-0804">Transcription</keyword>
<dbReference type="EMBL" id="JADKYB010000008">
    <property type="protein sequence ID" value="MBM9506216.1"/>
    <property type="molecule type" value="Genomic_DNA"/>
</dbReference>
<dbReference type="Pfam" id="PF01638">
    <property type="entry name" value="HxlR"/>
    <property type="match status" value="1"/>
</dbReference>
<keyword evidence="1" id="KW-0805">Transcription regulation</keyword>
<protein>
    <submittedName>
        <fullName evidence="5">Helix-turn-helix transcriptional regulator</fullName>
    </submittedName>
</protein>
<evidence type="ECO:0000256" key="3">
    <source>
        <dbReference type="ARBA" id="ARBA00023163"/>
    </source>
</evidence>
<dbReference type="PANTHER" id="PTHR33204">
    <property type="entry name" value="TRANSCRIPTIONAL REGULATOR, MARR FAMILY"/>
    <property type="match status" value="1"/>
</dbReference>
<reference evidence="5 6" key="1">
    <citation type="submission" date="2021-01" db="EMBL/GenBank/DDBJ databases">
        <title>Streptomyces acididurans sp. nov., isolated from a peat swamp forest soil.</title>
        <authorList>
            <person name="Chantavorakit T."/>
            <person name="Duangmal K."/>
        </authorList>
    </citation>
    <scope>NUCLEOTIDE SEQUENCE [LARGE SCALE GENOMIC DNA]</scope>
    <source>
        <strain evidence="5 6">KK5PA1</strain>
    </source>
</reference>
<accession>A0ABS2TUN8</accession>
<evidence type="ECO:0000256" key="2">
    <source>
        <dbReference type="ARBA" id="ARBA00023125"/>
    </source>
</evidence>
<sequence>MKRRTFGQYCGLARAMELVGERWAMLIIRDLTVRPQRYTDLLDGLPGIPTNVLSTRLKELEEAGIVERRIAAAPQRGVLYALTAAGRDLEPAVSALGRWGVTQLGDLRPGEIVTPSAVVMALRASFNPAAAAGLTASWEIHANDIVVHAAVTDGRLAPGVGPAPDHPDLVITLETDDPPAYPALMQAATCGLVALDGPRELLDTFIQVFTRPKAEAAVIPGAPAA</sequence>